<dbReference type="Pfam" id="PF04965">
    <property type="entry name" value="GPW_gp25"/>
    <property type="match status" value="1"/>
</dbReference>
<reference evidence="3" key="1">
    <citation type="submission" date="2016-11" db="EMBL/GenBank/DDBJ databases">
        <authorList>
            <person name="Varghese N."/>
            <person name="Submissions S."/>
        </authorList>
    </citation>
    <scope>NUCLEOTIDE SEQUENCE [LARGE SCALE GENOMIC DNA]</scope>
    <source>
        <strain evidence="3">DSM 12906</strain>
    </source>
</reference>
<feature type="domain" description="IraD/Gp25-like" evidence="1">
    <location>
        <begin position="42"/>
        <end position="122"/>
    </location>
</feature>
<dbReference type="Gene3D" id="3.10.450.40">
    <property type="match status" value="1"/>
</dbReference>
<evidence type="ECO:0000259" key="1">
    <source>
        <dbReference type="Pfam" id="PF04965"/>
    </source>
</evidence>
<name>A0A1M6GFZ9_9ACTN</name>
<keyword evidence="3" id="KW-1185">Reference proteome</keyword>
<accession>A0A1M6GFZ9</accession>
<proteinExistence type="predicted"/>
<evidence type="ECO:0000313" key="2">
    <source>
        <dbReference type="EMBL" id="SHJ08838.1"/>
    </source>
</evidence>
<dbReference type="EMBL" id="FQZG01000026">
    <property type="protein sequence ID" value="SHJ08838.1"/>
    <property type="molecule type" value="Genomic_DNA"/>
</dbReference>
<gene>
    <name evidence="2" type="ORF">SAMN02745244_01702</name>
</gene>
<dbReference type="RefSeq" id="WP_073187087.1">
    <property type="nucleotide sequence ID" value="NZ_FQZG01000026.1"/>
</dbReference>
<dbReference type="SUPFAM" id="SSF160719">
    <property type="entry name" value="gpW/gp25-like"/>
    <property type="match status" value="1"/>
</dbReference>
<dbReference type="AlphaFoldDB" id="A0A1M6GFZ9"/>
<dbReference type="InterPro" id="IPR007048">
    <property type="entry name" value="IraD/Gp25-like"/>
</dbReference>
<dbReference type="Proteomes" id="UP000184512">
    <property type="component" value="Unassembled WGS sequence"/>
</dbReference>
<dbReference type="STRING" id="1123357.SAMN02745244_01702"/>
<protein>
    <recommendedName>
        <fullName evidence="1">IraD/Gp25-like domain-containing protein</fullName>
    </recommendedName>
</protein>
<evidence type="ECO:0000313" key="3">
    <source>
        <dbReference type="Proteomes" id="UP000184512"/>
    </source>
</evidence>
<organism evidence="2 3">
    <name type="scientific">Tessaracoccus bendigoensis DSM 12906</name>
    <dbReference type="NCBI Taxonomy" id="1123357"/>
    <lineage>
        <taxon>Bacteria</taxon>
        <taxon>Bacillati</taxon>
        <taxon>Actinomycetota</taxon>
        <taxon>Actinomycetes</taxon>
        <taxon>Propionibacteriales</taxon>
        <taxon>Propionibacteriaceae</taxon>
        <taxon>Tessaracoccus</taxon>
    </lineage>
</organism>
<sequence>MIRVEPPVGLRFVHPDLDEGREAGLLCGADGRPERVAGAVLVRQSLLLLLSTLPGERVMRPEYGCELLTLAFSPNDDTTAGLAMHYVREAITRSEPRVRILNVSATRLPEAPNVLQIRLDYQPDWGFPDSLTVGLPLDAPSVEV</sequence>
<dbReference type="OrthoDB" id="9802846at2"/>